<dbReference type="GO" id="GO:0008289">
    <property type="term" value="F:lipid binding"/>
    <property type="evidence" value="ECO:0007669"/>
    <property type="project" value="UniProtKB-KW"/>
</dbReference>
<dbReference type="SMART" id="SM00499">
    <property type="entry name" value="AAI"/>
    <property type="match status" value="1"/>
</dbReference>
<keyword evidence="5" id="KW-1185">Reference proteome</keyword>
<dbReference type="Gene3D" id="1.10.110.10">
    <property type="entry name" value="Plant lipid-transfer and hydrophobic proteins"/>
    <property type="match status" value="1"/>
</dbReference>
<dbReference type="CDD" id="cd01960">
    <property type="entry name" value="nsLTP1"/>
    <property type="match status" value="1"/>
</dbReference>
<dbReference type="GO" id="GO:0006869">
    <property type="term" value="P:lipid transport"/>
    <property type="evidence" value="ECO:0007669"/>
    <property type="project" value="InterPro"/>
</dbReference>
<dbReference type="PRINTS" id="PR00382">
    <property type="entry name" value="LIPIDTRNSFER"/>
</dbReference>
<dbReference type="OrthoDB" id="649864at2759"/>
<dbReference type="PANTHER" id="PTHR33076">
    <property type="entry name" value="NON-SPECIFIC LIPID-TRANSFER PROTEIN 2-RELATED"/>
    <property type="match status" value="1"/>
</dbReference>
<gene>
    <name evidence="4" type="ORF">C5167_024806</name>
</gene>
<proteinExistence type="inferred from homology"/>
<evidence type="ECO:0000259" key="3">
    <source>
        <dbReference type="SMART" id="SM00499"/>
    </source>
</evidence>
<keyword evidence="2" id="KW-0472">Membrane</keyword>
<evidence type="ECO:0000256" key="2">
    <source>
        <dbReference type="SAM" id="Phobius"/>
    </source>
</evidence>
<feature type="transmembrane region" description="Helical" evidence="2">
    <location>
        <begin position="7"/>
        <end position="27"/>
    </location>
</feature>
<dbReference type="InterPro" id="IPR036312">
    <property type="entry name" value="Bifun_inhib/LTP/seed_sf"/>
</dbReference>
<dbReference type="SUPFAM" id="SSF47699">
    <property type="entry name" value="Bifunctional inhibitor/lipid-transfer protein/seed storage 2S albumin"/>
    <property type="match status" value="1"/>
</dbReference>
<dbReference type="Gramene" id="RZC63035">
    <property type="protein sequence ID" value="RZC63035"/>
    <property type="gene ID" value="C5167_024806"/>
</dbReference>
<organism evidence="4 5">
    <name type="scientific">Papaver somniferum</name>
    <name type="common">Opium poppy</name>
    <dbReference type="NCBI Taxonomy" id="3469"/>
    <lineage>
        <taxon>Eukaryota</taxon>
        <taxon>Viridiplantae</taxon>
        <taxon>Streptophyta</taxon>
        <taxon>Embryophyta</taxon>
        <taxon>Tracheophyta</taxon>
        <taxon>Spermatophyta</taxon>
        <taxon>Magnoliopsida</taxon>
        <taxon>Ranunculales</taxon>
        <taxon>Papaveraceae</taxon>
        <taxon>Papaveroideae</taxon>
        <taxon>Papaver</taxon>
    </lineage>
</organism>
<dbReference type="AlphaFoldDB" id="A0A4Y7JTL9"/>
<name>A0A4Y7JTL9_PAPSO</name>
<comment type="function">
    <text evidence="1">Plant non-specific lipid-transfer proteins transfer phospholipids as well as galactolipids across membranes. May play a role in wax or cutin deposition in the cell walls of expanding epidermal cells and certain secretory tissues.</text>
</comment>
<sequence>MVSTSRITSAAIYLFYFIVLMLSFASLKSEGQQLLCTPVLDSITPCIDYAFTGGQTVPQQCCDNIKKISTTKDDRQQVCQCAKNLAPMVPGLNYENVGNILKKCGVDVSLKISPEIDCAKLN</sequence>
<dbReference type="Pfam" id="PF00234">
    <property type="entry name" value="Tryp_alpha_amyl"/>
    <property type="match status" value="1"/>
</dbReference>
<dbReference type="OMA" id="CIEYITT"/>
<evidence type="ECO:0000313" key="5">
    <source>
        <dbReference type="Proteomes" id="UP000316621"/>
    </source>
</evidence>
<accession>A0A4Y7JTL9</accession>
<protein>
    <recommendedName>
        <fullName evidence="1">Non-specific lipid-transfer protein</fullName>
    </recommendedName>
</protein>
<dbReference type="InterPro" id="IPR000528">
    <property type="entry name" value="Plant_nsLTP"/>
</dbReference>
<reference evidence="4 5" key="1">
    <citation type="journal article" date="2018" name="Science">
        <title>The opium poppy genome and morphinan production.</title>
        <authorList>
            <person name="Guo L."/>
            <person name="Winzer T."/>
            <person name="Yang X."/>
            <person name="Li Y."/>
            <person name="Ning Z."/>
            <person name="He Z."/>
            <person name="Teodor R."/>
            <person name="Lu Y."/>
            <person name="Bowser T.A."/>
            <person name="Graham I.A."/>
            <person name="Ye K."/>
        </authorList>
    </citation>
    <scope>NUCLEOTIDE SEQUENCE [LARGE SCALE GENOMIC DNA]</scope>
    <source>
        <strain evidence="5">cv. HN1</strain>
        <tissue evidence="4">Leaves</tissue>
    </source>
</reference>
<dbReference type="InterPro" id="IPR016140">
    <property type="entry name" value="Bifunc_inhib/LTP/seed_store"/>
</dbReference>
<dbReference type="EMBL" id="CM010719">
    <property type="protein sequence ID" value="RZC63035.1"/>
    <property type="molecule type" value="Genomic_DNA"/>
</dbReference>
<keyword evidence="2" id="KW-0812">Transmembrane</keyword>
<keyword evidence="2" id="KW-1133">Transmembrane helix</keyword>
<keyword evidence="1" id="KW-0813">Transport</keyword>
<dbReference type="Proteomes" id="UP000316621">
    <property type="component" value="Chromosome 5"/>
</dbReference>
<feature type="domain" description="Bifunctional inhibitor/plant lipid transfer protein/seed storage helical" evidence="3">
    <location>
        <begin position="36"/>
        <end position="118"/>
    </location>
</feature>
<comment type="similarity">
    <text evidence="1">Belongs to the plant LTP family.</text>
</comment>
<evidence type="ECO:0000313" key="4">
    <source>
        <dbReference type="EMBL" id="RZC63035.1"/>
    </source>
</evidence>
<evidence type="ECO:0000256" key="1">
    <source>
        <dbReference type="RuleBase" id="RU000628"/>
    </source>
</evidence>
<keyword evidence="1" id="KW-0446">Lipid-binding</keyword>